<dbReference type="InterPro" id="IPR013471">
    <property type="entry name" value="RNase_Z/BN"/>
</dbReference>
<dbReference type="RefSeq" id="WP_342696449.1">
    <property type="nucleotide sequence ID" value="NZ_JBCGDO010000016.1"/>
</dbReference>
<dbReference type="GO" id="GO:0042781">
    <property type="term" value="F:3'-tRNA processing endoribonuclease activity"/>
    <property type="evidence" value="ECO:0007669"/>
    <property type="project" value="UniProtKB-EC"/>
</dbReference>
<dbReference type="Proteomes" id="UP001460072">
    <property type="component" value="Unassembled WGS sequence"/>
</dbReference>
<evidence type="ECO:0000313" key="10">
    <source>
        <dbReference type="Proteomes" id="UP001460072"/>
    </source>
</evidence>
<comment type="subunit">
    <text evidence="1 8">Homodimer.</text>
</comment>
<comment type="caution">
    <text evidence="9">The sequence shown here is derived from an EMBL/GenBank/DDBJ whole genome shotgun (WGS) entry which is preliminary data.</text>
</comment>
<reference evidence="9 10" key="1">
    <citation type="submission" date="2024-03" db="EMBL/GenBank/DDBJ databases">
        <title>Two novel species of the genus Flavobacterium exhibiting potentially degradation of complex polysaccharides.</title>
        <authorList>
            <person name="Lian X."/>
        </authorList>
    </citation>
    <scope>NUCLEOTIDE SEQUENCE [LARGE SCALE GENOMIC DNA]</scope>
    <source>
        <strain evidence="10">j3</strain>
    </source>
</reference>
<evidence type="ECO:0000256" key="1">
    <source>
        <dbReference type="ARBA" id="ARBA00011738"/>
    </source>
</evidence>
<keyword evidence="6 8" id="KW-0378">Hydrolase</keyword>
<evidence type="ECO:0000256" key="8">
    <source>
        <dbReference type="HAMAP-Rule" id="MF_01818"/>
    </source>
</evidence>
<feature type="binding site" evidence="8">
    <location>
        <position position="140"/>
    </location>
    <ligand>
        <name>Zn(2+)</name>
        <dbReference type="ChEBI" id="CHEBI:29105"/>
        <label>1</label>
        <note>catalytic</note>
    </ligand>
</feature>
<keyword evidence="7 8" id="KW-0862">Zinc</keyword>
<feature type="binding site" evidence="8">
    <location>
        <position position="210"/>
    </location>
    <ligand>
        <name>Zn(2+)</name>
        <dbReference type="ChEBI" id="CHEBI:29105"/>
        <label>2</label>
        <note>catalytic</note>
    </ligand>
</feature>
<dbReference type="NCBIfam" id="NF000801">
    <property type="entry name" value="PRK00055.1-3"/>
    <property type="match status" value="1"/>
</dbReference>
<keyword evidence="3 8" id="KW-0540">Nuclease</keyword>
<protein>
    <recommendedName>
        <fullName evidence="8">Ribonuclease Z</fullName>
        <shortName evidence="8">RNase Z</shortName>
        <ecNumber evidence="8">3.1.26.11</ecNumber>
    </recommendedName>
    <alternativeName>
        <fullName evidence="8">tRNA 3 endonuclease</fullName>
    </alternativeName>
    <alternativeName>
        <fullName evidence="8">tRNase Z</fullName>
    </alternativeName>
</protein>
<evidence type="ECO:0000256" key="2">
    <source>
        <dbReference type="ARBA" id="ARBA00022694"/>
    </source>
</evidence>
<dbReference type="PANTHER" id="PTHR46018:SF2">
    <property type="entry name" value="ZINC PHOSPHODIESTERASE ELAC PROTEIN 1"/>
    <property type="match status" value="1"/>
</dbReference>
<keyword evidence="10" id="KW-1185">Reference proteome</keyword>
<feature type="binding site" evidence="8">
    <location>
        <position position="210"/>
    </location>
    <ligand>
        <name>Zn(2+)</name>
        <dbReference type="ChEBI" id="CHEBI:29105"/>
        <label>1</label>
        <note>catalytic</note>
    </ligand>
</feature>
<evidence type="ECO:0000313" key="9">
    <source>
        <dbReference type="EMBL" id="MEM0543252.1"/>
    </source>
</evidence>
<dbReference type="CDD" id="cd07717">
    <property type="entry name" value="RNaseZ_ZiPD-like_MBL-fold"/>
    <property type="match status" value="1"/>
</dbReference>
<evidence type="ECO:0000256" key="3">
    <source>
        <dbReference type="ARBA" id="ARBA00022722"/>
    </source>
</evidence>
<dbReference type="SUPFAM" id="SSF56281">
    <property type="entry name" value="Metallo-hydrolase/oxidoreductase"/>
    <property type="match status" value="1"/>
</dbReference>
<name>A0ABU9N6B5_9FLAO</name>
<dbReference type="NCBIfam" id="TIGR02651">
    <property type="entry name" value="RNase_Z"/>
    <property type="match status" value="1"/>
</dbReference>
<evidence type="ECO:0000256" key="4">
    <source>
        <dbReference type="ARBA" id="ARBA00022723"/>
    </source>
</evidence>
<dbReference type="Pfam" id="PF23023">
    <property type="entry name" value="Anti-Pycsar_Apyc1"/>
    <property type="match status" value="1"/>
</dbReference>
<comment type="cofactor">
    <cofactor evidence="8">
        <name>Zn(2+)</name>
        <dbReference type="ChEBI" id="CHEBI:29105"/>
    </cofactor>
    <text evidence="8">Binds 2 Zn(2+) ions.</text>
</comment>
<feature type="binding site" evidence="8">
    <location>
        <position position="268"/>
    </location>
    <ligand>
        <name>Zn(2+)</name>
        <dbReference type="ChEBI" id="CHEBI:29105"/>
        <label>2</label>
        <note>catalytic</note>
    </ligand>
</feature>
<gene>
    <name evidence="8" type="primary">rnz</name>
    <name evidence="9" type="ORF">WFZ85_11545</name>
</gene>
<dbReference type="EMBL" id="JBCGDO010000016">
    <property type="protein sequence ID" value="MEM0543252.1"/>
    <property type="molecule type" value="Genomic_DNA"/>
</dbReference>
<feature type="binding site" evidence="8">
    <location>
        <position position="64"/>
    </location>
    <ligand>
        <name>Zn(2+)</name>
        <dbReference type="ChEBI" id="CHEBI:29105"/>
        <label>2</label>
        <note>catalytic</note>
    </ligand>
</feature>
<feature type="binding site" evidence="8">
    <location>
        <position position="60"/>
    </location>
    <ligand>
        <name>Zn(2+)</name>
        <dbReference type="ChEBI" id="CHEBI:29105"/>
        <label>1</label>
        <note>catalytic</note>
    </ligand>
</feature>
<evidence type="ECO:0000256" key="6">
    <source>
        <dbReference type="ARBA" id="ARBA00022801"/>
    </source>
</evidence>
<feature type="binding site" evidence="8">
    <location>
        <position position="62"/>
    </location>
    <ligand>
        <name>Zn(2+)</name>
        <dbReference type="ChEBI" id="CHEBI:29105"/>
        <label>1</label>
        <note>catalytic</note>
    </ligand>
</feature>
<keyword evidence="4 8" id="KW-0479">Metal-binding</keyword>
<evidence type="ECO:0000256" key="5">
    <source>
        <dbReference type="ARBA" id="ARBA00022759"/>
    </source>
</evidence>
<organism evidence="9 10">
    <name type="scientific">Flavobacterium aureirubrum</name>
    <dbReference type="NCBI Taxonomy" id="3133147"/>
    <lineage>
        <taxon>Bacteria</taxon>
        <taxon>Pseudomonadati</taxon>
        <taxon>Bacteroidota</taxon>
        <taxon>Flavobacteriia</taxon>
        <taxon>Flavobacteriales</taxon>
        <taxon>Flavobacteriaceae</taxon>
        <taxon>Flavobacterium</taxon>
    </lineage>
</organism>
<accession>A0ABU9N6B5</accession>
<feature type="binding site" evidence="8">
    <location>
        <position position="65"/>
    </location>
    <ligand>
        <name>Zn(2+)</name>
        <dbReference type="ChEBI" id="CHEBI:29105"/>
        <label>2</label>
        <note>catalytic</note>
    </ligand>
</feature>
<comment type="similarity">
    <text evidence="8">Belongs to the RNase Z family.</text>
</comment>
<feature type="active site" description="Proton acceptor" evidence="8">
    <location>
        <position position="64"/>
    </location>
</feature>
<dbReference type="PANTHER" id="PTHR46018">
    <property type="entry name" value="ZINC PHOSPHODIESTERASE ELAC PROTEIN 1"/>
    <property type="match status" value="1"/>
</dbReference>
<comment type="catalytic activity">
    <reaction evidence="8">
        <text>Endonucleolytic cleavage of RNA, removing extra 3' nucleotides from tRNA precursor, generating 3' termini of tRNAs. A 3'-hydroxy group is left at the tRNA terminus and a 5'-phosphoryl group is left at the trailer molecule.</text>
        <dbReference type="EC" id="3.1.26.11"/>
    </reaction>
</comment>
<keyword evidence="2 8" id="KW-0819">tRNA processing</keyword>
<sequence length="302" mass="34503">MKLTILGCYAATPRTITNPTAQVLEIRNRMFLIDCGEGTQVQLRKNKLKFSKINHIFISHLHGDHFYGLVGLISTFMLLNRQTDLHVYGPKGIKEIVLLQLRYSNSYTGYNLFFHELTATVSEVVYEDEKVVVKTIPLKHRIYTNGFLFQEKIGDRKLNVDAVQEYQIETCYFQKIKNGSDITLDDGTVISNSILTFDPIKPKSYAFCSDTMYHESIIPIIQGCDVLYHETTFLETEADKAEKTMHSTAKQAAMIANKAKVSQLILGHYSTRYANIECFKQEAELIFPNVILADDGKIFEFE</sequence>
<comment type="function">
    <text evidence="8">Zinc phosphodiesterase, which displays some tRNA 3'-processing endonuclease activity. Probably involved in tRNA maturation, by removing a 3'-trailer from precursor tRNA.</text>
</comment>
<dbReference type="InterPro" id="IPR036866">
    <property type="entry name" value="RibonucZ/Hydroxyglut_hydro"/>
</dbReference>
<evidence type="ECO:0000256" key="7">
    <source>
        <dbReference type="ARBA" id="ARBA00022833"/>
    </source>
</evidence>
<proteinExistence type="inferred from homology"/>
<dbReference type="Gene3D" id="3.60.15.10">
    <property type="entry name" value="Ribonuclease Z/Hydroxyacylglutathione hydrolase-like"/>
    <property type="match status" value="1"/>
</dbReference>
<dbReference type="HAMAP" id="MF_01818">
    <property type="entry name" value="RNase_Z_BN"/>
    <property type="match status" value="1"/>
</dbReference>
<dbReference type="EC" id="3.1.26.11" evidence="8"/>
<keyword evidence="5 8" id="KW-0255">Endonuclease</keyword>